<organism evidence="1">
    <name type="scientific">Podoviridae sp. ct9P15</name>
    <dbReference type="NCBI Taxonomy" id="2826543"/>
    <lineage>
        <taxon>Viruses</taxon>
        <taxon>Duplodnaviria</taxon>
        <taxon>Heunggongvirae</taxon>
        <taxon>Uroviricota</taxon>
        <taxon>Caudoviricetes</taxon>
    </lineage>
</organism>
<reference evidence="1" key="1">
    <citation type="journal article" date="2021" name="Proc. Natl. Acad. Sci. U.S.A.">
        <title>A Catalog of Tens of Thousands of Viruses from Human Metagenomes Reveals Hidden Associations with Chronic Diseases.</title>
        <authorList>
            <person name="Tisza M.J."/>
            <person name="Buck C.B."/>
        </authorList>
    </citation>
    <scope>NUCLEOTIDE SEQUENCE</scope>
    <source>
        <strain evidence="1">Ct9P15</strain>
    </source>
</reference>
<protein>
    <submittedName>
        <fullName evidence="1">Uncharacterized protein</fullName>
    </submittedName>
</protein>
<sequence length="40" mass="4794">MGPPRTPLFMRVFWSNWAYQSALFRFYLKPLQLLASGVFR</sequence>
<proteinExistence type="predicted"/>
<name>A0A8S5MFW5_9CAUD</name>
<evidence type="ECO:0000313" key="1">
    <source>
        <dbReference type="EMBL" id="DAD80967.1"/>
    </source>
</evidence>
<accession>A0A8S5MFW5</accession>
<dbReference type="EMBL" id="BK014892">
    <property type="protein sequence ID" value="DAD80967.1"/>
    <property type="molecule type" value="Genomic_DNA"/>
</dbReference>